<feature type="chain" id="PRO_5045326392" evidence="1">
    <location>
        <begin position="23"/>
        <end position="373"/>
    </location>
</feature>
<comment type="caution">
    <text evidence="3">The sequence shown here is derived from an EMBL/GenBank/DDBJ whole genome shotgun (WGS) entry which is preliminary data.</text>
</comment>
<gene>
    <name evidence="3" type="ORF">LZ519_02695</name>
</gene>
<evidence type="ECO:0000313" key="3">
    <source>
        <dbReference type="EMBL" id="MCL6678227.1"/>
    </source>
</evidence>
<keyword evidence="4" id="KW-1185">Reference proteome</keyword>
<reference evidence="3" key="1">
    <citation type="submission" date="2022-05" db="EMBL/GenBank/DDBJ databases">
        <authorList>
            <person name="Jo J.-H."/>
            <person name="Im W.-T."/>
        </authorList>
    </citation>
    <scope>NUCLEOTIDE SEQUENCE</scope>
    <source>
        <strain evidence="3">RG327</strain>
    </source>
</reference>
<organism evidence="3 4">
    <name type="scientific">Sphingomonas anseongensis</name>
    <dbReference type="NCBI Taxonomy" id="2908207"/>
    <lineage>
        <taxon>Bacteria</taxon>
        <taxon>Pseudomonadati</taxon>
        <taxon>Pseudomonadota</taxon>
        <taxon>Alphaproteobacteria</taxon>
        <taxon>Sphingomonadales</taxon>
        <taxon>Sphingomonadaceae</taxon>
        <taxon>Sphingomonas</taxon>
    </lineage>
</organism>
<dbReference type="PANTHER" id="PTHR30163">
    <property type="entry name" value="MEMBRANE-BOUND LYTIC MUREIN TRANSGLYCOSYLASE B"/>
    <property type="match status" value="1"/>
</dbReference>
<feature type="signal peptide" evidence="1">
    <location>
        <begin position="1"/>
        <end position="22"/>
    </location>
</feature>
<dbReference type="Gene3D" id="1.10.530.10">
    <property type="match status" value="1"/>
</dbReference>
<dbReference type="Proteomes" id="UP001165343">
    <property type="component" value="Unassembled WGS sequence"/>
</dbReference>
<dbReference type="InterPro" id="IPR011970">
    <property type="entry name" value="MltB_2"/>
</dbReference>
<dbReference type="InterPro" id="IPR031304">
    <property type="entry name" value="SLT_2"/>
</dbReference>
<dbReference type="EMBL" id="JAMGBC010000001">
    <property type="protein sequence ID" value="MCL6678227.1"/>
    <property type="molecule type" value="Genomic_DNA"/>
</dbReference>
<dbReference type="Gene3D" id="1.10.8.350">
    <property type="entry name" value="Bacterial muramidase"/>
    <property type="match status" value="1"/>
</dbReference>
<dbReference type="NCBIfam" id="TIGR02283">
    <property type="entry name" value="MltB_2"/>
    <property type="match status" value="1"/>
</dbReference>
<dbReference type="RefSeq" id="WP_249867192.1">
    <property type="nucleotide sequence ID" value="NZ_JAMGBC010000001.1"/>
</dbReference>
<evidence type="ECO:0000256" key="1">
    <source>
        <dbReference type="SAM" id="SignalP"/>
    </source>
</evidence>
<name>A0ABT0RDA0_9SPHN</name>
<dbReference type="InterPro" id="IPR043426">
    <property type="entry name" value="MltB-like"/>
</dbReference>
<dbReference type="SUPFAM" id="SSF53955">
    <property type="entry name" value="Lysozyme-like"/>
    <property type="match status" value="1"/>
</dbReference>
<accession>A0ABT0RDA0</accession>
<dbReference type="Pfam" id="PF13406">
    <property type="entry name" value="SLT_2"/>
    <property type="match status" value="1"/>
</dbReference>
<proteinExistence type="predicted"/>
<dbReference type="PANTHER" id="PTHR30163:SF8">
    <property type="entry name" value="LYTIC MUREIN TRANSGLYCOSYLASE"/>
    <property type="match status" value="1"/>
</dbReference>
<dbReference type="InterPro" id="IPR023346">
    <property type="entry name" value="Lysozyme-like_dom_sf"/>
</dbReference>
<feature type="domain" description="Transglycosylase SLT" evidence="2">
    <location>
        <begin position="60"/>
        <end position="368"/>
    </location>
</feature>
<sequence>MRWTVGWSVASAAALALGPAEAEDSQSIPSALQAPEARATVQIAQAQTYGITYPQAQSPFERYKSYLAAKARSQGVREATIQSVIPGLQLNSRVMQLDHAQRPTPSNDDRPPSFAGYLERHITSSLINRGQSRYSSHWGNLSRIEQRYGVDPAVIMAIYGKETSYGSITGNFDLLEVLASLAYEGRRRTLFENEFVATLKLMDAGVRRYQLKGSYAGATGYPQFLPSVVLRLRQDGNGDGYADVWGSEDDAFASIANYLRDAGWKRGIPWGVPVNIPARLNRAAIQSRVHPTRCPAVFKRHSRWLTVAEWRTLGIVPGGRGLPDNELATLMETPGAYAPGYLLTRNYYAILDYNCSNYYALSVALLANAISAR</sequence>
<evidence type="ECO:0000313" key="4">
    <source>
        <dbReference type="Proteomes" id="UP001165343"/>
    </source>
</evidence>
<evidence type="ECO:0000259" key="2">
    <source>
        <dbReference type="Pfam" id="PF13406"/>
    </source>
</evidence>
<protein>
    <submittedName>
        <fullName evidence="3">Lytic murein transglycosylase</fullName>
    </submittedName>
</protein>
<keyword evidence="1" id="KW-0732">Signal</keyword>